<evidence type="ECO:0000313" key="12">
    <source>
        <dbReference type="Proteomes" id="UP000268285"/>
    </source>
</evidence>
<dbReference type="InterPro" id="IPR011009">
    <property type="entry name" value="Kinase-like_dom_sf"/>
</dbReference>
<comment type="catalytic activity">
    <reaction evidence="8">
        <text>L-seryl-[protein] + ATP = O-phospho-L-seryl-[protein] + ADP + H(+)</text>
        <dbReference type="Rhea" id="RHEA:17989"/>
        <dbReference type="Rhea" id="RHEA-COMP:9863"/>
        <dbReference type="Rhea" id="RHEA-COMP:11604"/>
        <dbReference type="ChEBI" id="CHEBI:15378"/>
        <dbReference type="ChEBI" id="CHEBI:29999"/>
        <dbReference type="ChEBI" id="CHEBI:30616"/>
        <dbReference type="ChEBI" id="CHEBI:83421"/>
        <dbReference type="ChEBI" id="CHEBI:456216"/>
        <dbReference type="EC" id="2.7.11.1"/>
    </reaction>
</comment>
<accession>A0A498R1J3</accession>
<dbReference type="PANTHER" id="PTHR43289:SF6">
    <property type="entry name" value="SERINE_THREONINE-PROTEIN KINASE NEKL-3"/>
    <property type="match status" value="1"/>
</dbReference>
<dbReference type="SUPFAM" id="SSF56112">
    <property type="entry name" value="Protein kinase-like (PK-like)"/>
    <property type="match status" value="1"/>
</dbReference>
<organism evidence="11 12">
    <name type="scientific">Mycobacterium pseudokansasii</name>
    <dbReference type="NCBI Taxonomy" id="2341080"/>
    <lineage>
        <taxon>Bacteria</taxon>
        <taxon>Bacillati</taxon>
        <taxon>Actinomycetota</taxon>
        <taxon>Actinomycetes</taxon>
        <taxon>Mycobacteriales</taxon>
        <taxon>Mycobacteriaceae</taxon>
        <taxon>Mycobacterium</taxon>
    </lineage>
</organism>
<evidence type="ECO:0000256" key="5">
    <source>
        <dbReference type="ARBA" id="ARBA00022777"/>
    </source>
</evidence>
<name>A0A498R1J3_9MYCO</name>
<keyword evidence="4" id="KW-0547">Nucleotide-binding</keyword>
<dbReference type="EC" id="2.7.11.1" evidence="1"/>
<dbReference type="AlphaFoldDB" id="A0A498R1J3"/>
<dbReference type="Gene3D" id="3.30.200.20">
    <property type="entry name" value="Phosphorylase Kinase, domain 1"/>
    <property type="match status" value="1"/>
</dbReference>
<dbReference type="Gene3D" id="1.10.510.10">
    <property type="entry name" value="Transferase(Phosphotransferase) domain 1"/>
    <property type="match status" value="1"/>
</dbReference>
<keyword evidence="5 11" id="KW-0418">Kinase</keyword>
<proteinExistence type="predicted"/>
<evidence type="ECO:0000256" key="8">
    <source>
        <dbReference type="ARBA" id="ARBA00048679"/>
    </source>
</evidence>
<evidence type="ECO:0000313" key="11">
    <source>
        <dbReference type="EMBL" id="VBA55338.1"/>
    </source>
</evidence>
<evidence type="ECO:0000256" key="2">
    <source>
        <dbReference type="ARBA" id="ARBA00022527"/>
    </source>
</evidence>
<keyword evidence="12" id="KW-1185">Reference proteome</keyword>
<evidence type="ECO:0000256" key="6">
    <source>
        <dbReference type="ARBA" id="ARBA00022840"/>
    </source>
</evidence>
<dbReference type="Pfam" id="PF00069">
    <property type="entry name" value="Pkinase"/>
    <property type="match status" value="1"/>
</dbReference>
<feature type="compositionally biased region" description="Pro residues" evidence="9">
    <location>
        <begin position="436"/>
        <end position="449"/>
    </location>
</feature>
<feature type="compositionally biased region" description="Pro residues" evidence="9">
    <location>
        <begin position="407"/>
        <end position="418"/>
    </location>
</feature>
<dbReference type="InterPro" id="IPR008266">
    <property type="entry name" value="Tyr_kinase_AS"/>
</dbReference>
<dbReference type="PANTHER" id="PTHR43289">
    <property type="entry name" value="MITOGEN-ACTIVATED PROTEIN KINASE KINASE KINASE 20-RELATED"/>
    <property type="match status" value="1"/>
</dbReference>
<dbReference type="GO" id="GO:0004674">
    <property type="term" value="F:protein serine/threonine kinase activity"/>
    <property type="evidence" value="ECO:0007669"/>
    <property type="project" value="UniProtKB-KW"/>
</dbReference>
<dbReference type="PROSITE" id="PS50011">
    <property type="entry name" value="PROTEIN_KINASE_DOM"/>
    <property type="match status" value="1"/>
</dbReference>
<evidence type="ECO:0000256" key="4">
    <source>
        <dbReference type="ARBA" id="ARBA00022741"/>
    </source>
</evidence>
<dbReference type="PROSITE" id="PS00109">
    <property type="entry name" value="PROTEIN_KINASE_TYR"/>
    <property type="match status" value="1"/>
</dbReference>
<dbReference type="GO" id="GO:0106310">
    <property type="term" value="F:protein serine kinase activity"/>
    <property type="evidence" value="ECO:0007669"/>
    <property type="project" value="RHEA"/>
</dbReference>
<evidence type="ECO:0000256" key="7">
    <source>
        <dbReference type="ARBA" id="ARBA00047899"/>
    </source>
</evidence>
<dbReference type="Proteomes" id="UP000268285">
    <property type="component" value="Unassembled WGS sequence"/>
</dbReference>
<dbReference type="CDD" id="cd14014">
    <property type="entry name" value="STKc_PknB_like"/>
    <property type="match status" value="1"/>
</dbReference>
<evidence type="ECO:0000256" key="3">
    <source>
        <dbReference type="ARBA" id="ARBA00022679"/>
    </source>
</evidence>
<dbReference type="PRINTS" id="PR01217">
    <property type="entry name" value="PRICHEXTENSN"/>
</dbReference>
<dbReference type="InterPro" id="IPR007969">
    <property type="entry name" value="DUF732"/>
</dbReference>
<dbReference type="InterPro" id="IPR000719">
    <property type="entry name" value="Prot_kinase_dom"/>
</dbReference>
<evidence type="ECO:0000256" key="1">
    <source>
        <dbReference type="ARBA" id="ARBA00012513"/>
    </source>
</evidence>
<evidence type="ECO:0000256" key="9">
    <source>
        <dbReference type="SAM" id="MobiDB-lite"/>
    </source>
</evidence>
<dbReference type="RefSeq" id="WP_218028488.1">
    <property type="nucleotide sequence ID" value="NZ_UPHU01000001.1"/>
</dbReference>
<keyword evidence="3 11" id="KW-0808">Transferase</keyword>
<keyword evidence="6" id="KW-0067">ATP-binding</keyword>
<dbReference type="EMBL" id="UPHU01000001">
    <property type="protein sequence ID" value="VBA55338.1"/>
    <property type="molecule type" value="Genomic_DNA"/>
</dbReference>
<feature type="compositionally biased region" description="Low complexity" evidence="9">
    <location>
        <begin position="425"/>
        <end position="435"/>
    </location>
</feature>
<dbReference type="FunFam" id="3.30.200.20:FF:000035">
    <property type="entry name" value="Serine/threonine protein kinase Stk1"/>
    <property type="match status" value="1"/>
</dbReference>
<protein>
    <recommendedName>
        <fullName evidence="1">non-specific serine/threonine protein kinase</fullName>
        <ecNumber evidence="1">2.7.11.1</ecNumber>
    </recommendedName>
</protein>
<feature type="region of interest" description="Disordered" evidence="9">
    <location>
        <begin position="350"/>
        <end position="452"/>
    </location>
</feature>
<comment type="catalytic activity">
    <reaction evidence="7">
        <text>L-threonyl-[protein] + ATP = O-phospho-L-threonyl-[protein] + ADP + H(+)</text>
        <dbReference type="Rhea" id="RHEA:46608"/>
        <dbReference type="Rhea" id="RHEA-COMP:11060"/>
        <dbReference type="Rhea" id="RHEA-COMP:11605"/>
        <dbReference type="ChEBI" id="CHEBI:15378"/>
        <dbReference type="ChEBI" id="CHEBI:30013"/>
        <dbReference type="ChEBI" id="CHEBI:30616"/>
        <dbReference type="ChEBI" id="CHEBI:61977"/>
        <dbReference type="ChEBI" id="CHEBI:456216"/>
        <dbReference type="EC" id="2.7.11.1"/>
    </reaction>
</comment>
<keyword evidence="2" id="KW-0723">Serine/threonine-protein kinase</keyword>
<evidence type="ECO:0000259" key="10">
    <source>
        <dbReference type="PROSITE" id="PS50011"/>
    </source>
</evidence>
<reference evidence="11 12" key="1">
    <citation type="submission" date="2018-09" db="EMBL/GenBank/DDBJ databases">
        <authorList>
            <person name="Tagini F."/>
        </authorList>
    </citation>
    <scope>NUCLEOTIDE SEQUENCE [LARGE SCALE GENOMIC DNA]</scope>
    <source>
        <strain evidence="11 12">MK142</strain>
    </source>
</reference>
<dbReference type="GO" id="GO:0005524">
    <property type="term" value="F:ATP binding"/>
    <property type="evidence" value="ECO:0007669"/>
    <property type="project" value="UniProtKB-KW"/>
</dbReference>
<gene>
    <name evidence="11" type="primary">pknF_8</name>
    <name evidence="11" type="ORF">LAUMK142_05056</name>
</gene>
<dbReference type="Pfam" id="PF05305">
    <property type="entry name" value="DUF732"/>
    <property type="match status" value="1"/>
</dbReference>
<feature type="domain" description="Protein kinase" evidence="10">
    <location>
        <begin position="22"/>
        <end position="286"/>
    </location>
</feature>
<sequence length="524" mass="54835">MIGLSHQSPGIGLKAGEIFAGYTIVRLLGSGGMGEVYLAQHPRLPRREALKILGIEVSADADYRRRFIREADVASALWHPNIVRVNDRGEFAGKLWISMDFVDGTDAASLLRNRFPAGMPADQVATIISAIASALDYAHQHHKVMHRDVSPANILLAEPEAAAQRILLGDFGIARNIGETSGLTATNMTIGTFPYAAPEQLTGEPIDGRADQYALAATAYHLLTGSPLFPHTNPAVVISRHLTTPPPALAQIHPLLAAFDPVLAVALAKDPADRFACCTDFADAFAHAARRVEHPIASASTMPRPLASRPLKNMAVAADAGKRQRRSRWRLFAAASSVVAVTAVGASGYSFDTDSTPGPPAASPTLASPRQPAEYPPSPSAAPPRQVVEEYPPPPAVAPPRQVAQYVPPPAVAQPPTVPTRRDIPTPASPAAAPAPRRPAPVPQQPTPDPEQTFLGLVSQIPGVIVTDPATAAATGRGVCTDLQNGASPDDAAAATVNNTGISPAQAAAGVNAAITAFCPQHRG</sequence>